<reference evidence="1 2" key="1">
    <citation type="submission" date="2019-07" db="EMBL/GenBank/DDBJ databases">
        <authorList>
            <person name="Jastrzebski P J."/>
            <person name="Paukszto L."/>
            <person name="Jastrzebski P J."/>
        </authorList>
    </citation>
    <scope>NUCLEOTIDE SEQUENCE [LARGE SCALE GENOMIC DNA]</scope>
    <source>
        <strain evidence="1 2">WMS-il1</strain>
    </source>
</reference>
<gene>
    <name evidence="1" type="ORF">WMSIL1_LOCUS6519</name>
</gene>
<accession>A0A564YJX7</accession>
<feature type="non-terminal residue" evidence="1">
    <location>
        <position position="78"/>
    </location>
</feature>
<evidence type="ECO:0000313" key="1">
    <source>
        <dbReference type="EMBL" id="VUZ46854.1"/>
    </source>
</evidence>
<keyword evidence="2" id="KW-1185">Reference proteome</keyword>
<name>A0A564YJX7_HYMDI</name>
<dbReference type="AlphaFoldDB" id="A0A564YJX7"/>
<dbReference type="Proteomes" id="UP000321570">
    <property type="component" value="Unassembled WGS sequence"/>
</dbReference>
<dbReference type="EMBL" id="CABIJS010000222">
    <property type="protein sequence ID" value="VUZ46854.1"/>
    <property type="molecule type" value="Genomic_DNA"/>
</dbReference>
<organism evidence="1 2">
    <name type="scientific">Hymenolepis diminuta</name>
    <name type="common">Rat tapeworm</name>
    <dbReference type="NCBI Taxonomy" id="6216"/>
    <lineage>
        <taxon>Eukaryota</taxon>
        <taxon>Metazoa</taxon>
        <taxon>Spiralia</taxon>
        <taxon>Lophotrochozoa</taxon>
        <taxon>Platyhelminthes</taxon>
        <taxon>Cestoda</taxon>
        <taxon>Eucestoda</taxon>
        <taxon>Cyclophyllidea</taxon>
        <taxon>Hymenolepididae</taxon>
        <taxon>Hymenolepis</taxon>
    </lineage>
</organism>
<proteinExistence type="predicted"/>
<protein>
    <submittedName>
        <fullName evidence="1">Uncharacterized protein</fullName>
    </submittedName>
</protein>
<sequence>MTDFTLTYEMTRHAVIASTKVRQRSSKIATFLKVATSFVWKVGREVLNENNEGELIATRKRTPSLSTLSLTHSLTHSL</sequence>
<evidence type="ECO:0000313" key="2">
    <source>
        <dbReference type="Proteomes" id="UP000321570"/>
    </source>
</evidence>